<reference evidence="4" key="1">
    <citation type="journal article" date="2023" name="Commun. Biol.">
        <title>Genome analysis of Parmales, the sister group of diatoms, reveals the evolutionary specialization of diatoms from phago-mixotrophs to photoautotrophs.</title>
        <authorList>
            <person name="Ban H."/>
            <person name="Sato S."/>
            <person name="Yoshikawa S."/>
            <person name="Yamada K."/>
            <person name="Nakamura Y."/>
            <person name="Ichinomiya M."/>
            <person name="Sato N."/>
            <person name="Blanc-Mathieu R."/>
            <person name="Endo H."/>
            <person name="Kuwata A."/>
            <person name="Ogata H."/>
        </authorList>
    </citation>
    <scope>NUCLEOTIDE SEQUENCE [LARGE SCALE GENOMIC DNA]</scope>
</reference>
<dbReference type="InterPro" id="IPR036871">
    <property type="entry name" value="PX_dom_sf"/>
</dbReference>
<evidence type="ECO:0000313" key="4">
    <source>
        <dbReference type="Proteomes" id="UP001165065"/>
    </source>
</evidence>
<proteinExistence type="predicted"/>
<feature type="transmembrane region" description="Helical" evidence="1">
    <location>
        <begin position="194"/>
        <end position="215"/>
    </location>
</feature>
<dbReference type="OrthoDB" id="10430122at2759"/>
<dbReference type="Gene3D" id="3.30.1520.10">
    <property type="entry name" value="Phox-like domain"/>
    <property type="match status" value="1"/>
</dbReference>
<dbReference type="InterPro" id="IPR001683">
    <property type="entry name" value="PX_dom"/>
</dbReference>
<evidence type="ECO:0000256" key="1">
    <source>
        <dbReference type="SAM" id="Phobius"/>
    </source>
</evidence>
<dbReference type="SUPFAM" id="SSF64268">
    <property type="entry name" value="PX domain"/>
    <property type="match status" value="1"/>
</dbReference>
<evidence type="ECO:0000259" key="2">
    <source>
        <dbReference type="PROSITE" id="PS50195"/>
    </source>
</evidence>
<keyword evidence="1" id="KW-0812">Transmembrane</keyword>
<dbReference type="AlphaFoldDB" id="A0A9W7LF92"/>
<gene>
    <name evidence="3" type="ORF">TrCOL_g3673</name>
</gene>
<feature type="transmembrane region" description="Helical" evidence="1">
    <location>
        <begin position="263"/>
        <end position="281"/>
    </location>
</feature>
<dbReference type="Pfam" id="PF00787">
    <property type="entry name" value="PX"/>
    <property type="match status" value="1"/>
</dbReference>
<feature type="domain" description="PX" evidence="2">
    <location>
        <begin position="9"/>
        <end position="146"/>
    </location>
</feature>
<organism evidence="3 4">
    <name type="scientific">Triparma columacea</name>
    <dbReference type="NCBI Taxonomy" id="722753"/>
    <lineage>
        <taxon>Eukaryota</taxon>
        <taxon>Sar</taxon>
        <taxon>Stramenopiles</taxon>
        <taxon>Ochrophyta</taxon>
        <taxon>Bolidophyceae</taxon>
        <taxon>Parmales</taxon>
        <taxon>Triparmaceae</taxon>
        <taxon>Triparma</taxon>
    </lineage>
</organism>
<protein>
    <recommendedName>
        <fullName evidence="2">PX domain-containing protein</fullName>
    </recommendedName>
</protein>
<comment type="caution">
    <text evidence="3">The sequence shown here is derived from an EMBL/GenBank/DDBJ whole genome shotgun (WGS) entry which is preliminary data.</text>
</comment>
<keyword evidence="1" id="KW-1133">Transmembrane helix</keyword>
<keyword evidence="1" id="KW-0472">Membrane</keyword>
<evidence type="ECO:0000313" key="3">
    <source>
        <dbReference type="EMBL" id="GMI47412.1"/>
    </source>
</evidence>
<dbReference type="EMBL" id="BRYA01000342">
    <property type="protein sequence ID" value="GMI47412.1"/>
    <property type="molecule type" value="Genomic_DNA"/>
</dbReference>
<accession>A0A9W7LF92</accession>
<dbReference type="PROSITE" id="PS50195">
    <property type="entry name" value="PX"/>
    <property type="match status" value="1"/>
</dbReference>
<dbReference type="CDD" id="cd06093">
    <property type="entry name" value="PX_domain"/>
    <property type="match status" value="1"/>
</dbReference>
<keyword evidence="4" id="KW-1185">Reference proteome</keyword>
<name>A0A9W7LF92_9STRA</name>
<feature type="transmembrane region" description="Helical" evidence="1">
    <location>
        <begin position="222"/>
        <end position="243"/>
    </location>
</feature>
<dbReference type="Proteomes" id="UP001165065">
    <property type="component" value="Unassembled WGS sequence"/>
</dbReference>
<dbReference type="GO" id="GO:0035091">
    <property type="term" value="F:phosphatidylinositol binding"/>
    <property type="evidence" value="ECO:0007669"/>
    <property type="project" value="InterPro"/>
</dbReference>
<sequence length="294" mass="32943">MSENATISCLIVHSAPSTEPTTQQLTTVYQYHIRILCQTLSATTPPTKLTLDVTVLRRYSEFLNLHTSLMSMCDSSETKTFASIFPPKSVYLTDAEMNSRLEALELYLQSICSLISSKPPPSPTTSPSLTSLVDIFTNFLDLDLHNFKGDDDGVTAKDHFTQASTEETCEYYTDLENERSRNRAALANEPSPGLLAWSGMLIFWLLCFSASSLFLDLDLSRIFSFLNFIISPIITTPTSLPPIYVSEDGDVHESVWTRGDLKATGWTVWGGIATWRVYWHLQGKFAKINRKGKD</sequence>